<dbReference type="GO" id="GO:0008237">
    <property type="term" value="F:metallopeptidase activity"/>
    <property type="evidence" value="ECO:0007669"/>
    <property type="project" value="InterPro"/>
</dbReference>
<dbReference type="GO" id="GO:0016282">
    <property type="term" value="C:eukaryotic 43S preinitiation complex"/>
    <property type="evidence" value="ECO:0007669"/>
    <property type="project" value="UniProtKB-UniRule"/>
</dbReference>
<name>A0A8X6X9I3_9ARAC</name>
<evidence type="ECO:0000256" key="5">
    <source>
        <dbReference type="HAMAP-Rule" id="MF_03007"/>
    </source>
</evidence>
<dbReference type="OrthoDB" id="10265695at2759"/>
<evidence type="ECO:0000256" key="2">
    <source>
        <dbReference type="ARBA" id="ARBA00022540"/>
    </source>
</evidence>
<feature type="domain" description="MPN" evidence="7">
    <location>
        <begin position="21"/>
        <end position="155"/>
    </location>
</feature>
<dbReference type="Gene3D" id="3.40.140.10">
    <property type="entry name" value="Cytidine Deaminase, domain 2"/>
    <property type="match status" value="1"/>
</dbReference>
<dbReference type="InterPro" id="IPR037518">
    <property type="entry name" value="MPN"/>
</dbReference>
<feature type="region of interest" description="Disordered" evidence="6">
    <location>
        <begin position="257"/>
        <end position="288"/>
    </location>
</feature>
<comment type="subcellular location">
    <subcellularLocation>
        <location evidence="5">Cytoplasm</location>
    </subcellularLocation>
</comment>
<evidence type="ECO:0000256" key="1">
    <source>
        <dbReference type="ARBA" id="ARBA00022490"/>
    </source>
</evidence>
<organism evidence="8 9">
    <name type="scientific">Trichonephila inaurata madagascariensis</name>
    <dbReference type="NCBI Taxonomy" id="2747483"/>
    <lineage>
        <taxon>Eukaryota</taxon>
        <taxon>Metazoa</taxon>
        <taxon>Ecdysozoa</taxon>
        <taxon>Arthropoda</taxon>
        <taxon>Chelicerata</taxon>
        <taxon>Arachnida</taxon>
        <taxon>Araneae</taxon>
        <taxon>Araneomorphae</taxon>
        <taxon>Entelegynae</taxon>
        <taxon>Araneoidea</taxon>
        <taxon>Nephilidae</taxon>
        <taxon>Trichonephila</taxon>
        <taxon>Trichonephila inaurata</taxon>
    </lineage>
</organism>
<dbReference type="Pfam" id="PF01398">
    <property type="entry name" value="JAB"/>
    <property type="match status" value="1"/>
</dbReference>
<dbReference type="CDD" id="cd08065">
    <property type="entry name" value="MPN_eIF3h"/>
    <property type="match status" value="1"/>
</dbReference>
<evidence type="ECO:0000256" key="6">
    <source>
        <dbReference type="SAM" id="MobiDB-lite"/>
    </source>
</evidence>
<dbReference type="InterPro" id="IPR045810">
    <property type="entry name" value="eIF3h_C"/>
</dbReference>
<keyword evidence="2 5" id="KW-0396">Initiation factor</keyword>
<reference evidence="8" key="1">
    <citation type="submission" date="2020-08" db="EMBL/GenBank/DDBJ databases">
        <title>Multicomponent nature underlies the extraordinary mechanical properties of spider dragline silk.</title>
        <authorList>
            <person name="Kono N."/>
            <person name="Nakamura H."/>
            <person name="Mori M."/>
            <person name="Yoshida Y."/>
            <person name="Ohtoshi R."/>
            <person name="Malay A.D."/>
            <person name="Moran D.A.P."/>
            <person name="Tomita M."/>
            <person name="Numata K."/>
            <person name="Arakawa K."/>
        </authorList>
    </citation>
    <scope>NUCLEOTIDE SEQUENCE</scope>
</reference>
<evidence type="ECO:0000256" key="3">
    <source>
        <dbReference type="ARBA" id="ARBA00022917"/>
    </source>
</evidence>
<dbReference type="SMART" id="SM00232">
    <property type="entry name" value="JAB_MPN"/>
    <property type="match status" value="1"/>
</dbReference>
<dbReference type="PROSITE" id="PS50249">
    <property type="entry name" value="MPN"/>
    <property type="match status" value="1"/>
</dbReference>
<dbReference type="HAMAP" id="MF_03007">
    <property type="entry name" value="eIF3h"/>
    <property type="match status" value="1"/>
</dbReference>
<evidence type="ECO:0000256" key="4">
    <source>
        <dbReference type="ARBA" id="ARBA00047068"/>
    </source>
</evidence>
<dbReference type="GO" id="GO:0005852">
    <property type="term" value="C:eukaryotic translation initiation factor 3 complex"/>
    <property type="evidence" value="ECO:0007669"/>
    <property type="project" value="UniProtKB-UniRule"/>
</dbReference>
<evidence type="ECO:0000313" key="8">
    <source>
        <dbReference type="EMBL" id="GFY49460.1"/>
    </source>
</evidence>
<gene>
    <name evidence="8" type="ORF">TNIN_231721</name>
</gene>
<evidence type="ECO:0000313" key="9">
    <source>
        <dbReference type="Proteomes" id="UP000886998"/>
    </source>
</evidence>
<dbReference type="GO" id="GO:0003743">
    <property type="term" value="F:translation initiation factor activity"/>
    <property type="evidence" value="ECO:0007669"/>
    <property type="project" value="UniProtKB-UniRule"/>
</dbReference>
<accession>A0A8X6X9I3</accession>
<dbReference type="InterPro" id="IPR000555">
    <property type="entry name" value="JAMM/MPN+_dom"/>
</dbReference>
<sequence>MAANRNARHADPDSESPIDYVQIDGLVVLKIIKHCHEEGAGVTDVAQGVLLGLGVDNRLEITNCFPYPRHTDEEDFDEMEYQMEMMRHLRHVNVDHLHVGWYQSTHFGSFYNKPLLESQFNYQSSIEESVVLIYDPMRTTRGFLSLRAYRLSNTAMKLYKEGEFTLDMLKNLHVSYSKMFEEITVIIRNSHLVNLLMCEIADWMPPDQESNQFLDMGTASVLEKSLQAMMECVDTVSQETNKLTNHQRQVIKQQQAKNQYLQKRAAENNARSAKGEPPLPDDDINKLFKPIPPPSRLDALLVSGQIDSYCKQISQFSTQNLAKFFMTEALYQK</sequence>
<comment type="subunit">
    <text evidence="4">Component of the eukaryotic translation initiation factor 3 (eIF-3) complex. The eIF-3 complex interacts with pix. Interacts with mxt.</text>
</comment>
<dbReference type="PANTHER" id="PTHR10410">
    <property type="entry name" value="EUKARYOTIC TRANSLATION INITIATION FACTOR 3 -RELATED"/>
    <property type="match status" value="1"/>
</dbReference>
<proteinExistence type="inferred from homology"/>
<dbReference type="AlphaFoldDB" id="A0A8X6X9I3"/>
<comment type="caution">
    <text evidence="8">The sequence shown here is derived from an EMBL/GenBank/DDBJ whole genome shotgun (WGS) entry which is preliminary data.</text>
</comment>
<dbReference type="FunFam" id="3.40.140.10:FF:000045">
    <property type="entry name" value="Eukaryotic translation initiation factor 3 subunit H"/>
    <property type="match status" value="1"/>
</dbReference>
<keyword evidence="9" id="KW-1185">Reference proteome</keyword>
<dbReference type="InterPro" id="IPR050242">
    <property type="entry name" value="JAMM_MPN+_peptidase_M67A"/>
</dbReference>
<evidence type="ECO:0000259" key="7">
    <source>
        <dbReference type="PROSITE" id="PS50249"/>
    </source>
</evidence>
<comment type="function">
    <text evidence="5">Component of the eukaryotic translation initiation factor 3 (eIF-3) complex, which is involved in protein synthesis of a specialized repertoire of mRNAs and, together with other initiation factors, stimulates binding of mRNA and methionyl-tRNAi to the 40S ribosome. The eIF-3 complex specifically targets and initiates translation of a subset of mRNAs involved in cell proliferation.</text>
</comment>
<protein>
    <recommendedName>
        <fullName evidence="5">Eukaryotic translation initiation factor 3 subunit H</fullName>
        <shortName evidence="5">eIF3h</shortName>
    </recommendedName>
</protein>
<dbReference type="Pfam" id="PF19445">
    <property type="entry name" value="eIF3h_C"/>
    <property type="match status" value="1"/>
</dbReference>
<dbReference type="EMBL" id="BMAV01007029">
    <property type="protein sequence ID" value="GFY49460.1"/>
    <property type="molecule type" value="Genomic_DNA"/>
</dbReference>
<dbReference type="InterPro" id="IPR027524">
    <property type="entry name" value="eIF3h"/>
</dbReference>
<comment type="similarity">
    <text evidence="5">Belongs to the eIF-3 subunit H family.</text>
</comment>
<dbReference type="GO" id="GO:0033290">
    <property type="term" value="C:eukaryotic 48S preinitiation complex"/>
    <property type="evidence" value="ECO:0007669"/>
    <property type="project" value="UniProtKB-UniRule"/>
</dbReference>
<keyword evidence="1 5" id="KW-0963">Cytoplasm</keyword>
<keyword evidence="3 5" id="KW-0648">Protein biosynthesis</keyword>
<dbReference type="Proteomes" id="UP000886998">
    <property type="component" value="Unassembled WGS sequence"/>
</dbReference>
<dbReference type="GO" id="GO:0001732">
    <property type="term" value="P:formation of cytoplasmic translation initiation complex"/>
    <property type="evidence" value="ECO:0007669"/>
    <property type="project" value="UniProtKB-UniRule"/>
</dbReference>